<dbReference type="SUPFAM" id="SSF50800">
    <property type="entry name" value="PK beta-barrel domain-like"/>
    <property type="match status" value="1"/>
</dbReference>
<evidence type="ECO:0000313" key="2">
    <source>
        <dbReference type="EMBL" id="PZG12572.1"/>
    </source>
</evidence>
<dbReference type="GO" id="GO:0030170">
    <property type="term" value="F:pyridoxal phosphate binding"/>
    <property type="evidence" value="ECO:0007669"/>
    <property type="project" value="InterPro"/>
</dbReference>
<dbReference type="RefSeq" id="WP_111182800.1">
    <property type="nucleotide sequence ID" value="NZ_POUD01000182.1"/>
</dbReference>
<dbReference type="OrthoDB" id="9793178at2"/>
<dbReference type="GO" id="GO:0030151">
    <property type="term" value="F:molybdenum ion binding"/>
    <property type="evidence" value="ECO:0007669"/>
    <property type="project" value="InterPro"/>
</dbReference>
<keyword evidence="3" id="KW-1185">Reference proteome</keyword>
<evidence type="ECO:0000259" key="1">
    <source>
        <dbReference type="PROSITE" id="PS51340"/>
    </source>
</evidence>
<sequence>MKLASISVYPVKSAAGHDVPEAEVQPWGLAGDRRYLITDAAGDILTAREEPRLLACVPVLDEEVLTLTGPHAEPLRIVPGTARSTVDVWGDPVELTDCGDEAAAWLSALAGQPLRLKWLDDPTRRPVDPAYGRPDDRVSLADAYPLLLTSTASLDRLRDWIAETALERGEEPPEPLPMRRFRPNVVVEGAVEPFAEDEWKRVRIGEVVFRVTKGCDRCVLTTVDTATYTKGKEPIRTLSRHRKRDGKVWFGINLIPDGPGRIAQGDPVVVL</sequence>
<dbReference type="AlphaFoldDB" id="A0A2W2DKU9"/>
<dbReference type="InterPro" id="IPR005303">
    <property type="entry name" value="MOCOS_middle"/>
</dbReference>
<dbReference type="PANTHER" id="PTHR14237">
    <property type="entry name" value="MOLYBDOPTERIN COFACTOR SULFURASE MOSC"/>
    <property type="match status" value="1"/>
</dbReference>
<dbReference type="Pfam" id="PF03473">
    <property type="entry name" value="MOSC"/>
    <property type="match status" value="1"/>
</dbReference>
<accession>A0A2W2DKU9</accession>
<protein>
    <recommendedName>
        <fullName evidence="1">MOSC domain-containing protein</fullName>
    </recommendedName>
</protein>
<organism evidence="2 3">
    <name type="scientific">Nonomuraea aridisoli</name>
    <dbReference type="NCBI Taxonomy" id="2070368"/>
    <lineage>
        <taxon>Bacteria</taxon>
        <taxon>Bacillati</taxon>
        <taxon>Actinomycetota</taxon>
        <taxon>Actinomycetes</taxon>
        <taxon>Streptosporangiales</taxon>
        <taxon>Streptosporangiaceae</taxon>
        <taxon>Nonomuraea</taxon>
    </lineage>
</organism>
<dbReference type="InterPro" id="IPR011037">
    <property type="entry name" value="Pyrv_Knase-like_insert_dom_sf"/>
</dbReference>
<dbReference type="SUPFAM" id="SSF141673">
    <property type="entry name" value="MOSC N-terminal domain-like"/>
    <property type="match status" value="1"/>
</dbReference>
<name>A0A2W2DKU9_9ACTN</name>
<dbReference type="InterPro" id="IPR005302">
    <property type="entry name" value="MoCF_Sase_C"/>
</dbReference>
<dbReference type="GO" id="GO:0003824">
    <property type="term" value="F:catalytic activity"/>
    <property type="evidence" value="ECO:0007669"/>
    <property type="project" value="InterPro"/>
</dbReference>
<evidence type="ECO:0000313" key="3">
    <source>
        <dbReference type="Proteomes" id="UP000249304"/>
    </source>
</evidence>
<reference evidence="2 3" key="1">
    <citation type="submission" date="2018-01" db="EMBL/GenBank/DDBJ databases">
        <title>Draft genome sequence of Nonomuraea sp. KC333.</title>
        <authorList>
            <person name="Sahin N."/>
            <person name="Saygin H."/>
            <person name="Ay H."/>
        </authorList>
    </citation>
    <scope>NUCLEOTIDE SEQUENCE [LARGE SCALE GENOMIC DNA]</scope>
    <source>
        <strain evidence="2 3">KC333</strain>
    </source>
</reference>
<dbReference type="PANTHER" id="PTHR14237:SF19">
    <property type="entry name" value="MITOCHONDRIAL AMIDOXIME REDUCING COMPONENT 1"/>
    <property type="match status" value="1"/>
</dbReference>
<dbReference type="PROSITE" id="PS51340">
    <property type="entry name" value="MOSC"/>
    <property type="match status" value="1"/>
</dbReference>
<feature type="domain" description="MOSC" evidence="1">
    <location>
        <begin position="120"/>
        <end position="271"/>
    </location>
</feature>
<proteinExistence type="predicted"/>
<gene>
    <name evidence="2" type="ORF">C1J01_32495</name>
</gene>
<comment type="caution">
    <text evidence="2">The sequence shown here is derived from an EMBL/GenBank/DDBJ whole genome shotgun (WGS) entry which is preliminary data.</text>
</comment>
<dbReference type="EMBL" id="POUD01000182">
    <property type="protein sequence ID" value="PZG12572.1"/>
    <property type="molecule type" value="Genomic_DNA"/>
</dbReference>
<dbReference type="Proteomes" id="UP000249304">
    <property type="component" value="Unassembled WGS sequence"/>
</dbReference>
<dbReference type="Pfam" id="PF03476">
    <property type="entry name" value="MOSC_N"/>
    <property type="match status" value="1"/>
</dbReference>